<keyword evidence="3" id="KW-0813">Transport</keyword>
<dbReference type="Pfam" id="PF13609">
    <property type="entry name" value="Porin_4"/>
    <property type="match status" value="1"/>
</dbReference>
<keyword evidence="15" id="KW-1185">Reference proteome</keyword>
<organism evidence="14 15">
    <name type="scientific">Pandoraea oxalativorans</name>
    <dbReference type="NCBI Taxonomy" id="573737"/>
    <lineage>
        <taxon>Bacteria</taxon>
        <taxon>Pseudomonadati</taxon>
        <taxon>Pseudomonadota</taxon>
        <taxon>Betaproteobacteria</taxon>
        <taxon>Burkholderiales</taxon>
        <taxon>Burkholderiaceae</taxon>
        <taxon>Pandoraea</taxon>
    </lineage>
</organism>
<keyword evidence="8" id="KW-0626">Porin</keyword>
<dbReference type="AlphaFoldDB" id="A0A0E3U5G5"/>
<keyword evidence="4" id="KW-1134">Transmembrane beta strand</keyword>
<evidence type="ECO:0000256" key="9">
    <source>
        <dbReference type="ARBA" id="ARBA00023136"/>
    </source>
</evidence>
<evidence type="ECO:0000256" key="4">
    <source>
        <dbReference type="ARBA" id="ARBA00022452"/>
    </source>
</evidence>
<keyword evidence="9" id="KW-0472">Membrane</keyword>
<dbReference type="CDD" id="cd00342">
    <property type="entry name" value="gram_neg_porins"/>
    <property type="match status" value="1"/>
</dbReference>
<dbReference type="InterPro" id="IPR023614">
    <property type="entry name" value="Porin_dom_sf"/>
</dbReference>
<dbReference type="InterPro" id="IPR033900">
    <property type="entry name" value="Gram_neg_porin_domain"/>
</dbReference>
<evidence type="ECO:0000256" key="10">
    <source>
        <dbReference type="ARBA" id="ARBA00023237"/>
    </source>
</evidence>
<protein>
    <submittedName>
        <fullName evidence="14">Porin</fullName>
    </submittedName>
</protein>
<dbReference type="EMBL" id="CP011253">
    <property type="protein sequence ID" value="AKC69149.1"/>
    <property type="molecule type" value="Genomic_DNA"/>
</dbReference>
<dbReference type="GO" id="GO:0009279">
    <property type="term" value="C:cell outer membrane"/>
    <property type="evidence" value="ECO:0007669"/>
    <property type="project" value="UniProtKB-SubCell"/>
</dbReference>
<evidence type="ECO:0000256" key="8">
    <source>
        <dbReference type="ARBA" id="ARBA00023114"/>
    </source>
</evidence>
<comment type="subunit">
    <text evidence="2">Homotrimer.</text>
</comment>
<sequence>MRRAGALPRNTTRKRREETTMKRSSMARAALIAVGALAAQAHAQSNVTIYGIVDAGVEYVNHAADNGGAMRAVSGGKNTSRFGFKGTEDLGGDLKAVFNLESGINVVNGQFDDGPGAIFDRRATVGLSHKMWGQFTLGRTFTTTYDYMLQFDPMGYAPNYSWATSATATGARKDGLFSRSANAVRYDGEFNGLKLGAMYGFGNVADSMKTSSKYDFAIGYENGPFAVVATYDRQNGAGNSVTPADTTDYIQGIHAGVSYRFGGAKVMAGYRNYKKTFVTAGTASLRSDMYWLGASYDFTPAFALYGAIYHQDIKDASDADPTLISLRAQYAMSKRTALYLSGGYAFAKHGQKVSLSRDLTGAADTQVGVTAGIQHRF</sequence>
<name>A0A0E3U5G5_9BURK</name>
<gene>
    <name evidence="14" type="ORF">MB84_06200</name>
</gene>
<dbReference type="PANTHER" id="PTHR34501">
    <property type="entry name" value="PROTEIN YDDL-RELATED"/>
    <property type="match status" value="1"/>
</dbReference>
<feature type="domain" description="Porin" evidence="13">
    <location>
        <begin position="30"/>
        <end position="345"/>
    </location>
</feature>
<evidence type="ECO:0000256" key="5">
    <source>
        <dbReference type="ARBA" id="ARBA00022692"/>
    </source>
</evidence>
<evidence type="ECO:0000256" key="3">
    <source>
        <dbReference type="ARBA" id="ARBA00022448"/>
    </source>
</evidence>
<reference evidence="14" key="1">
    <citation type="submission" date="2016-06" db="EMBL/GenBank/DDBJ databases">
        <title>Pandoraea oxalativorans DSM 23570 Genome Sequencing.</title>
        <authorList>
            <person name="Ee R."/>
            <person name="Lim Y.-L."/>
            <person name="Yong D."/>
            <person name="Yin W.-F."/>
            <person name="Chan K.-G."/>
        </authorList>
    </citation>
    <scope>NUCLEOTIDE SEQUENCE</scope>
    <source>
        <strain evidence="14">DSM 23570</strain>
    </source>
</reference>
<dbReference type="InterPro" id="IPR002299">
    <property type="entry name" value="Porin_Neis"/>
</dbReference>
<dbReference type="Gene3D" id="2.40.160.10">
    <property type="entry name" value="Porin"/>
    <property type="match status" value="1"/>
</dbReference>
<dbReference type="HOGENOM" id="CLU_038238_2_0_4"/>
<dbReference type="GO" id="GO:0015288">
    <property type="term" value="F:porin activity"/>
    <property type="evidence" value="ECO:0007669"/>
    <property type="project" value="UniProtKB-KW"/>
</dbReference>
<feature type="signal peptide" evidence="12">
    <location>
        <begin position="1"/>
        <end position="43"/>
    </location>
</feature>
<keyword evidence="10" id="KW-0998">Cell outer membrane</keyword>
<feature type="region of interest" description="Disordered" evidence="11">
    <location>
        <begin position="1"/>
        <end position="23"/>
    </location>
</feature>
<evidence type="ECO:0000256" key="1">
    <source>
        <dbReference type="ARBA" id="ARBA00004571"/>
    </source>
</evidence>
<evidence type="ECO:0000313" key="15">
    <source>
        <dbReference type="Proteomes" id="UP000035050"/>
    </source>
</evidence>
<comment type="subcellular location">
    <subcellularLocation>
        <location evidence="1">Cell outer membrane</location>
        <topology evidence="1">Multi-pass membrane protein</topology>
    </subcellularLocation>
</comment>
<dbReference type="GO" id="GO:0006811">
    <property type="term" value="P:monoatomic ion transport"/>
    <property type="evidence" value="ECO:0007669"/>
    <property type="project" value="UniProtKB-KW"/>
</dbReference>
<proteinExistence type="predicted"/>
<evidence type="ECO:0000256" key="12">
    <source>
        <dbReference type="SAM" id="SignalP"/>
    </source>
</evidence>
<dbReference type="PRINTS" id="PR00184">
    <property type="entry name" value="NEISSPPORIN"/>
</dbReference>
<dbReference type="InterPro" id="IPR050298">
    <property type="entry name" value="Gram-neg_bact_OMP"/>
</dbReference>
<evidence type="ECO:0000256" key="11">
    <source>
        <dbReference type="SAM" id="MobiDB-lite"/>
    </source>
</evidence>
<evidence type="ECO:0000259" key="13">
    <source>
        <dbReference type="Pfam" id="PF13609"/>
    </source>
</evidence>
<evidence type="ECO:0000256" key="7">
    <source>
        <dbReference type="ARBA" id="ARBA00023065"/>
    </source>
</evidence>
<feature type="chain" id="PRO_5002412366" evidence="12">
    <location>
        <begin position="44"/>
        <end position="377"/>
    </location>
</feature>
<dbReference type="Proteomes" id="UP000035050">
    <property type="component" value="Chromosome"/>
</dbReference>
<keyword evidence="7" id="KW-0406">Ion transport</keyword>
<dbReference type="PANTHER" id="PTHR34501:SF9">
    <property type="entry name" value="MAJOR OUTER MEMBRANE PROTEIN P.IA"/>
    <property type="match status" value="1"/>
</dbReference>
<dbReference type="SUPFAM" id="SSF56935">
    <property type="entry name" value="Porins"/>
    <property type="match status" value="1"/>
</dbReference>
<dbReference type="PATRIC" id="fig|573737.6.peg.2064"/>
<evidence type="ECO:0000256" key="2">
    <source>
        <dbReference type="ARBA" id="ARBA00011233"/>
    </source>
</evidence>
<accession>A0A0E3U5G5</accession>
<keyword evidence="6 12" id="KW-0732">Signal</keyword>
<dbReference type="GO" id="GO:0046930">
    <property type="term" value="C:pore complex"/>
    <property type="evidence" value="ECO:0007669"/>
    <property type="project" value="UniProtKB-KW"/>
</dbReference>
<dbReference type="KEGG" id="pox:MB84_06200"/>
<evidence type="ECO:0000256" key="6">
    <source>
        <dbReference type="ARBA" id="ARBA00022729"/>
    </source>
</evidence>
<evidence type="ECO:0000313" key="14">
    <source>
        <dbReference type="EMBL" id="AKC69149.1"/>
    </source>
</evidence>
<keyword evidence="5" id="KW-0812">Transmembrane</keyword>